<sequence>MSPAAAPSVTPARPLTAPEAVRTAVDARLLAFLDSAAAGLREVSPVADRLMEPLRAFASGGKRVRAMLTWWGHELAGGAPGEAIASAAGAVELLHAAALVHDDVIDASETRRGAPAVHARFRQEHASGGWDGDPALYGTSAAIIAGDLCLALSEELFGTTGLPVTAEVRAAHDALRRDVMLGQFLDIDLEAQPVPRAELAARASEVLTHKTALYTVVQPLALGAALAGAGPALLRALRAYGLPVGRAFQMRDDMLGVFGEPETTGKPAGDDLVQGKKTLLVAAVLERAEPAEADWFESRLGAPGLTPAELAEMTALITACGAAAEMEARIEEERAAAETGLAALRELGVAPESLRALGEFADRLTHRRA</sequence>
<evidence type="ECO:0000256" key="6">
    <source>
        <dbReference type="RuleBase" id="RU004466"/>
    </source>
</evidence>
<dbReference type="InterPro" id="IPR033749">
    <property type="entry name" value="Polyprenyl_synt_CS"/>
</dbReference>
<dbReference type="SFLD" id="SFLDS00005">
    <property type="entry name" value="Isoprenoid_Synthase_Type_I"/>
    <property type="match status" value="1"/>
</dbReference>
<dbReference type="InterPro" id="IPR000092">
    <property type="entry name" value="Polyprenyl_synt"/>
</dbReference>
<evidence type="ECO:0000256" key="3">
    <source>
        <dbReference type="ARBA" id="ARBA00022679"/>
    </source>
</evidence>
<dbReference type="EMBL" id="BAAAPZ010000019">
    <property type="protein sequence ID" value="GAA2106654.1"/>
    <property type="molecule type" value="Genomic_DNA"/>
</dbReference>
<dbReference type="Pfam" id="PF00348">
    <property type="entry name" value="polyprenyl_synt"/>
    <property type="match status" value="1"/>
</dbReference>
<gene>
    <name evidence="7" type="primary">idsA</name>
    <name evidence="7" type="ORF">GCM10009823_32940</name>
</gene>
<evidence type="ECO:0000256" key="5">
    <source>
        <dbReference type="ARBA" id="ARBA00022842"/>
    </source>
</evidence>
<accession>A0ABN2X7L9</accession>
<comment type="similarity">
    <text evidence="2 6">Belongs to the FPP/GGPP synthase family.</text>
</comment>
<keyword evidence="4" id="KW-0479">Metal-binding</keyword>
<comment type="cofactor">
    <cofactor evidence="1">
        <name>Mg(2+)</name>
        <dbReference type="ChEBI" id="CHEBI:18420"/>
    </cofactor>
</comment>
<keyword evidence="5" id="KW-0460">Magnesium</keyword>
<dbReference type="SUPFAM" id="SSF48576">
    <property type="entry name" value="Terpenoid synthases"/>
    <property type="match status" value="1"/>
</dbReference>
<dbReference type="PANTHER" id="PTHR12001">
    <property type="entry name" value="GERANYLGERANYL PYROPHOSPHATE SYNTHASE"/>
    <property type="match status" value="1"/>
</dbReference>
<dbReference type="CDD" id="cd00685">
    <property type="entry name" value="Trans_IPPS_HT"/>
    <property type="match status" value="1"/>
</dbReference>
<name>A0ABN2X7L9_9MICO</name>
<dbReference type="PROSITE" id="PS00723">
    <property type="entry name" value="POLYPRENYL_SYNTHASE_1"/>
    <property type="match status" value="1"/>
</dbReference>
<comment type="caution">
    <text evidence="7">The sequence shown here is derived from an EMBL/GenBank/DDBJ whole genome shotgun (WGS) entry which is preliminary data.</text>
</comment>
<evidence type="ECO:0000256" key="1">
    <source>
        <dbReference type="ARBA" id="ARBA00001946"/>
    </source>
</evidence>
<evidence type="ECO:0000256" key="4">
    <source>
        <dbReference type="ARBA" id="ARBA00022723"/>
    </source>
</evidence>
<organism evidence="7 8">
    <name type="scientific">Brevibacterium salitolerans</name>
    <dbReference type="NCBI Taxonomy" id="1403566"/>
    <lineage>
        <taxon>Bacteria</taxon>
        <taxon>Bacillati</taxon>
        <taxon>Actinomycetota</taxon>
        <taxon>Actinomycetes</taxon>
        <taxon>Micrococcales</taxon>
        <taxon>Brevibacteriaceae</taxon>
        <taxon>Brevibacterium</taxon>
    </lineage>
</organism>
<evidence type="ECO:0000313" key="7">
    <source>
        <dbReference type="EMBL" id="GAA2106654.1"/>
    </source>
</evidence>
<dbReference type="RefSeq" id="WP_291794740.1">
    <property type="nucleotide sequence ID" value="NZ_BAAAPZ010000019.1"/>
</dbReference>
<dbReference type="Proteomes" id="UP001500984">
    <property type="component" value="Unassembled WGS sequence"/>
</dbReference>
<dbReference type="PROSITE" id="PS00444">
    <property type="entry name" value="POLYPRENYL_SYNTHASE_2"/>
    <property type="match status" value="1"/>
</dbReference>
<keyword evidence="3 6" id="KW-0808">Transferase</keyword>
<evidence type="ECO:0000313" key="8">
    <source>
        <dbReference type="Proteomes" id="UP001500984"/>
    </source>
</evidence>
<dbReference type="InterPro" id="IPR008949">
    <property type="entry name" value="Isoprenoid_synthase_dom_sf"/>
</dbReference>
<dbReference type="PANTHER" id="PTHR12001:SF85">
    <property type="entry name" value="SHORT CHAIN ISOPRENYL DIPHOSPHATE SYNTHASE"/>
    <property type="match status" value="1"/>
</dbReference>
<evidence type="ECO:0000256" key="2">
    <source>
        <dbReference type="ARBA" id="ARBA00006706"/>
    </source>
</evidence>
<protein>
    <submittedName>
        <fullName evidence="7">Geranylgeranyl pyrophosphate synthase IdsA</fullName>
    </submittedName>
</protein>
<keyword evidence="8" id="KW-1185">Reference proteome</keyword>
<reference evidence="7 8" key="1">
    <citation type="journal article" date="2019" name="Int. J. Syst. Evol. Microbiol.">
        <title>The Global Catalogue of Microorganisms (GCM) 10K type strain sequencing project: providing services to taxonomists for standard genome sequencing and annotation.</title>
        <authorList>
            <consortium name="The Broad Institute Genomics Platform"/>
            <consortium name="The Broad Institute Genome Sequencing Center for Infectious Disease"/>
            <person name="Wu L."/>
            <person name="Ma J."/>
        </authorList>
    </citation>
    <scope>NUCLEOTIDE SEQUENCE [LARGE SCALE GENOMIC DNA]</scope>
    <source>
        <strain evidence="7 8">JCM 15900</strain>
    </source>
</reference>
<dbReference type="Gene3D" id="1.10.600.10">
    <property type="entry name" value="Farnesyl Diphosphate Synthase"/>
    <property type="match status" value="1"/>
</dbReference>
<proteinExistence type="inferred from homology"/>